<keyword evidence="3" id="KW-1185">Reference proteome</keyword>
<dbReference type="RefSeq" id="WP_100917747.1">
    <property type="nucleotide sequence ID" value="NZ_CP020370.1"/>
</dbReference>
<dbReference type="Pfam" id="PF10741">
    <property type="entry name" value="T2SSM_b"/>
    <property type="match status" value="1"/>
</dbReference>
<evidence type="ECO:0000313" key="2">
    <source>
        <dbReference type="EMBL" id="AUB79937.1"/>
    </source>
</evidence>
<keyword evidence="1" id="KW-0472">Membrane</keyword>
<keyword evidence="1" id="KW-0812">Transmembrane</keyword>
<keyword evidence="1" id="KW-1133">Transmembrane helix</keyword>
<evidence type="ECO:0000313" key="3">
    <source>
        <dbReference type="Proteomes" id="UP000232638"/>
    </source>
</evidence>
<feature type="transmembrane region" description="Helical" evidence="1">
    <location>
        <begin position="12"/>
        <end position="34"/>
    </location>
</feature>
<sequence>MTQANPTKRYCVLVWGAAILLPSLLIAAIAIPWLGEVRRLGDAIAAGSEQLGRYQRLIATLPGLRAELEKVNSNQDFKAFYFDAPTPDLAGAELTRKVQDIVTAAHGRLISTQLLPEEKAEQPARVRLRVQIQGTTDILLEVLYELDQARPFLFVEQVSVRSSARGELPEQVARGRAGRRPSAINEAGELTVRLDVFGFALGGKA</sequence>
<dbReference type="InterPro" id="IPR034756">
    <property type="entry name" value="T2SSM_b"/>
</dbReference>
<accession>A0A2K8U319</accession>
<name>A0A2K8U319_9GAMM</name>
<dbReference type="EMBL" id="CP020370">
    <property type="protein sequence ID" value="AUB79937.1"/>
    <property type="molecule type" value="Genomic_DNA"/>
</dbReference>
<gene>
    <name evidence="2" type="ORF">THSYN_02470</name>
</gene>
<organism evidence="2 3">
    <name type="scientific">Candidatus Thiodictyon syntrophicum</name>
    <dbReference type="NCBI Taxonomy" id="1166950"/>
    <lineage>
        <taxon>Bacteria</taxon>
        <taxon>Pseudomonadati</taxon>
        <taxon>Pseudomonadota</taxon>
        <taxon>Gammaproteobacteria</taxon>
        <taxon>Chromatiales</taxon>
        <taxon>Chromatiaceae</taxon>
        <taxon>Thiodictyon</taxon>
    </lineage>
</organism>
<reference evidence="2 3" key="1">
    <citation type="submission" date="2017-03" db="EMBL/GenBank/DDBJ databases">
        <title>Complete genome sequence of Candidatus 'Thiodictyon syntrophicum' sp. nov. strain Cad16T, a photolithoautotroph purple sulfur bacterium isolated from an alpine meromictic lake.</title>
        <authorList>
            <person name="Luedin S.M."/>
            <person name="Pothier J.F."/>
            <person name="Danza F."/>
            <person name="Storelli N."/>
            <person name="Wittwer M."/>
            <person name="Tonolla M."/>
        </authorList>
    </citation>
    <scope>NUCLEOTIDE SEQUENCE [LARGE SCALE GENOMIC DNA]</scope>
    <source>
        <strain evidence="2 3">Cad16T</strain>
    </source>
</reference>
<dbReference type="KEGG" id="tsy:THSYN_02470"/>
<evidence type="ECO:0000256" key="1">
    <source>
        <dbReference type="SAM" id="Phobius"/>
    </source>
</evidence>
<dbReference type="Proteomes" id="UP000232638">
    <property type="component" value="Chromosome"/>
</dbReference>
<dbReference type="NCBIfam" id="NF040576">
    <property type="entry name" value="T2SS_GspM_XpsM"/>
    <property type="match status" value="1"/>
</dbReference>
<dbReference type="OrthoDB" id="5767259at2"/>
<proteinExistence type="predicted"/>
<dbReference type="AlphaFoldDB" id="A0A2K8U319"/>
<protein>
    <submittedName>
        <fullName evidence="2">General secretion pathway protein GspM</fullName>
    </submittedName>
</protein>